<dbReference type="GO" id="GO:0031177">
    <property type="term" value="F:phosphopantetheine binding"/>
    <property type="evidence" value="ECO:0007669"/>
    <property type="project" value="TreeGrafter"/>
</dbReference>
<reference evidence="4" key="1">
    <citation type="submission" date="2018-02" db="EMBL/GenBank/DDBJ databases">
        <authorList>
            <person name="O'Hara-Hanley K."/>
            <person name="Soby S."/>
        </authorList>
    </citation>
    <scope>NUCLEOTIDE SEQUENCE [LARGE SCALE GENOMIC DNA]</scope>
    <source>
        <strain evidence="4">MWU14-2602</strain>
    </source>
</reference>
<dbReference type="OrthoDB" id="6297021at2"/>
<dbReference type="InterPro" id="IPR020845">
    <property type="entry name" value="AMP-binding_CS"/>
</dbReference>
<gene>
    <name evidence="3" type="ORF">C2I19_10580</name>
</gene>
<dbReference type="Proteomes" id="UP000237082">
    <property type="component" value="Unassembled WGS sequence"/>
</dbReference>
<evidence type="ECO:0000259" key="2">
    <source>
        <dbReference type="Pfam" id="PF13193"/>
    </source>
</evidence>
<feature type="domain" description="AMP-binding enzyme C-terminal" evidence="2">
    <location>
        <begin position="421"/>
        <end position="492"/>
    </location>
</feature>
<dbReference type="Pfam" id="PF13193">
    <property type="entry name" value="AMP-binding_C"/>
    <property type="match status" value="1"/>
</dbReference>
<evidence type="ECO:0000313" key="3">
    <source>
        <dbReference type="EMBL" id="POZ61990.1"/>
    </source>
</evidence>
<sequence length="506" mass="53971">MYKDCSRLDQALAWAAQRYPQRPALQAEDGSFSYQELDQAVDGLCEALRRDGVAAGDRVGVYIAKSAAAVVAIHAVLRLGALVAPMDVREPAERGARMLANADMDYLLAAPSSRAAAGQVAAARGASEEARAVGGLWLFGLPGQPGRHAGDEGGYVLFTSGSTGWPKGVRLSHGNVLHFAVWAAREVGLGCEDRVGSQAALTFDLSTFDLFSSALAGACLCLLPDYLKSFPRDVAAWLDGQRVSVFYAVPTLYQMLLLKGGIEASPPRALRAALYAGEPFPPQMLKRFLQAFPDLPVYNLYGPTETNVCTAERVSLAGLDTPLPSIGWAIDGVEVEVIGEDGGAAAEGEIFVAGPTVFAGYLVDGVCRDARRLVRFRDGEERLAYGTGDIGYQAEDGRFHLQGRRDHQVKRRGHRIDLLDIESAVLALPGVENAAVVASHGADQECEIWAHVVSAGASLDDIARGLREALPQRMQPDGVEMAAKLPVTANGKIDRRALSALHPNGE</sequence>
<evidence type="ECO:0000259" key="1">
    <source>
        <dbReference type="Pfam" id="PF00501"/>
    </source>
</evidence>
<dbReference type="PROSITE" id="PS00455">
    <property type="entry name" value="AMP_BINDING"/>
    <property type="match status" value="1"/>
</dbReference>
<dbReference type="Gene3D" id="3.40.50.12780">
    <property type="entry name" value="N-terminal domain of ligase-like"/>
    <property type="match status" value="1"/>
</dbReference>
<feature type="domain" description="AMP-dependent synthetase/ligase" evidence="1">
    <location>
        <begin position="13"/>
        <end position="362"/>
    </location>
</feature>
<dbReference type="GO" id="GO:0043041">
    <property type="term" value="P:amino acid activation for nonribosomal peptide biosynthetic process"/>
    <property type="evidence" value="ECO:0007669"/>
    <property type="project" value="TreeGrafter"/>
</dbReference>
<evidence type="ECO:0000313" key="4">
    <source>
        <dbReference type="Proteomes" id="UP000237082"/>
    </source>
</evidence>
<keyword evidence="4" id="KW-1185">Reference proteome</keyword>
<evidence type="ECO:0008006" key="5">
    <source>
        <dbReference type="Google" id="ProtNLM"/>
    </source>
</evidence>
<organism evidence="3 4">
    <name type="scientific">Chromobacterium alticapitis</name>
    <dbReference type="NCBI Taxonomy" id="2073169"/>
    <lineage>
        <taxon>Bacteria</taxon>
        <taxon>Pseudomonadati</taxon>
        <taxon>Pseudomonadota</taxon>
        <taxon>Betaproteobacteria</taxon>
        <taxon>Neisseriales</taxon>
        <taxon>Chromobacteriaceae</taxon>
        <taxon>Chromobacterium</taxon>
    </lineage>
</organism>
<dbReference type="InterPro" id="IPR000873">
    <property type="entry name" value="AMP-dep_synth/lig_dom"/>
</dbReference>
<name>A0A2S5DFV6_9NEIS</name>
<dbReference type="RefSeq" id="WP_103902661.1">
    <property type="nucleotide sequence ID" value="NZ_PQWB01000040.1"/>
</dbReference>
<proteinExistence type="predicted"/>
<dbReference type="GO" id="GO:0044550">
    <property type="term" value="P:secondary metabolite biosynthetic process"/>
    <property type="evidence" value="ECO:0007669"/>
    <property type="project" value="TreeGrafter"/>
</dbReference>
<comment type="caution">
    <text evidence="3">The sequence shown here is derived from an EMBL/GenBank/DDBJ whole genome shotgun (WGS) entry which is preliminary data.</text>
</comment>
<dbReference type="InterPro" id="IPR025110">
    <property type="entry name" value="AMP-bd_C"/>
</dbReference>
<protein>
    <recommendedName>
        <fullName evidence="5">D-alanine--poly(Phosphoribitol) ligase</fullName>
    </recommendedName>
</protein>
<dbReference type="PANTHER" id="PTHR45527:SF1">
    <property type="entry name" value="FATTY ACID SYNTHASE"/>
    <property type="match status" value="1"/>
</dbReference>
<dbReference type="Gene3D" id="3.30.300.30">
    <property type="match status" value="1"/>
</dbReference>
<dbReference type="AlphaFoldDB" id="A0A2S5DFV6"/>
<dbReference type="EMBL" id="PQWB01000040">
    <property type="protein sequence ID" value="POZ61990.1"/>
    <property type="molecule type" value="Genomic_DNA"/>
</dbReference>
<dbReference type="GO" id="GO:0005737">
    <property type="term" value="C:cytoplasm"/>
    <property type="evidence" value="ECO:0007669"/>
    <property type="project" value="TreeGrafter"/>
</dbReference>
<dbReference type="SUPFAM" id="SSF56801">
    <property type="entry name" value="Acetyl-CoA synthetase-like"/>
    <property type="match status" value="1"/>
</dbReference>
<accession>A0A2S5DFV6</accession>
<dbReference type="InterPro" id="IPR045851">
    <property type="entry name" value="AMP-bd_C_sf"/>
</dbReference>
<dbReference type="PANTHER" id="PTHR45527">
    <property type="entry name" value="NONRIBOSOMAL PEPTIDE SYNTHETASE"/>
    <property type="match status" value="1"/>
</dbReference>
<dbReference type="InterPro" id="IPR042099">
    <property type="entry name" value="ANL_N_sf"/>
</dbReference>
<dbReference type="Pfam" id="PF00501">
    <property type="entry name" value="AMP-binding"/>
    <property type="match status" value="1"/>
</dbReference>